<accession>A0A949N4T2</accession>
<dbReference type="AlphaFoldDB" id="A0A949N4T2"/>
<protein>
    <recommendedName>
        <fullName evidence="5">Integral membrane protein</fullName>
    </recommendedName>
</protein>
<organism evidence="3 4">
    <name type="scientific">Streptomyces tardus</name>
    <dbReference type="NCBI Taxonomy" id="2780544"/>
    <lineage>
        <taxon>Bacteria</taxon>
        <taxon>Bacillati</taxon>
        <taxon>Actinomycetota</taxon>
        <taxon>Actinomycetes</taxon>
        <taxon>Kitasatosporales</taxon>
        <taxon>Streptomycetaceae</taxon>
        <taxon>Streptomyces</taxon>
    </lineage>
</organism>
<evidence type="ECO:0000313" key="3">
    <source>
        <dbReference type="EMBL" id="MBU7598249.1"/>
    </source>
</evidence>
<evidence type="ECO:0000256" key="1">
    <source>
        <dbReference type="SAM" id="MobiDB-lite"/>
    </source>
</evidence>
<evidence type="ECO:0000313" key="4">
    <source>
        <dbReference type="Proteomes" id="UP000694501"/>
    </source>
</evidence>
<evidence type="ECO:0008006" key="5">
    <source>
        <dbReference type="Google" id="ProtNLM"/>
    </source>
</evidence>
<proteinExistence type="predicted"/>
<feature type="transmembrane region" description="Helical" evidence="2">
    <location>
        <begin position="75"/>
        <end position="96"/>
    </location>
</feature>
<dbReference type="RefSeq" id="WP_211042552.1">
    <property type="nucleotide sequence ID" value="NZ_JAELVF020000001.1"/>
</dbReference>
<evidence type="ECO:0000256" key="2">
    <source>
        <dbReference type="SAM" id="Phobius"/>
    </source>
</evidence>
<dbReference type="Proteomes" id="UP000694501">
    <property type="component" value="Unassembled WGS sequence"/>
</dbReference>
<comment type="caution">
    <text evidence="3">The sequence shown here is derived from an EMBL/GenBank/DDBJ whole genome shotgun (WGS) entry which is preliminary data.</text>
</comment>
<keyword evidence="2" id="KW-0812">Transmembrane</keyword>
<gene>
    <name evidence="3" type="ORF">JGS22_011630</name>
</gene>
<feature type="region of interest" description="Disordered" evidence="1">
    <location>
        <begin position="1"/>
        <end position="21"/>
    </location>
</feature>
<reference evidence="3" key="1">
    <citation type="submission" date="2021-06" db="EMBL/GenBank/DDBJ databases">
        <title>Sequencing of actinobacteria type strains.</title>
        <authorList>
            <person name="Nguyen G.-S."/>
            <person name="Wentzel A."/>
        </authorList>
    </citation>
    <scope>NUCLEOTIDE SEQUENCE</scope>
    <source>
        <strain evidence="3">P38-E01</strain>
    </source>
</reference>
<name>A0A949N4T2_9ACTN</name>
<sequence length="177" mass="19498">MDVRTSPPQQDRRPSQDGPQPEPILFYGTRWVDRTDGYVPRRIGLGLGAFLATLAGAGLYLLAWQGLAFSEAPGWVNSLVIGAVAICTVIAFVKSWNGYVRPTAGRDESVESSMRSLRMIGFVGGLLAYALRSLVEAPGEKLRRTAYDAESRAYERRRVTRTGNPALRAASKARKRR</sequence>
<keyword evidence="2" id="KW-1133">Transmembrane helix</keyword>
<feature type="region of interest" description="Disordered" evidence="1">
    <location>
        <begin position="158"/>
        <end position="177"/>
    </location>
</feature>
<dbReference type="EMBL" id="JAELVF020000001">
    <property type="protein sequence ID" value="MBU7598249.1"/>
    <property type="molecule type" value="Genomic_DNA"/>
</dbReference>
<keyword evidence="2" id="KW-0472">Membrane</keyword>
<keyword evidence="4" id="KW-1185">Reference proteome</keyword>
<feature type="transmembrane region" description="Helical" evidence="2">
    <location>
        <begin position="43"/>
        <end position="63"/>
    </location>
</feature>